<evidence type="ECO:0000256" key="1">
    <source>
        <dbReference type="SAM" id="MobiDB-lite"/>
    </source>
</evidence>
<comment type="caution">
    <text evidence="3">The sequence shown here is derived from an EMBL/GenBank/DDBJ whole genome shotgun (WGS) entry which is preliminary data.</text>
</comment>
<keyword evidence="4" id="KW-1185">Reference proteome</keyword>
<dbReference type="EMBL" id="JAIWQS010000001">
    <property type="protein sequence ID" value="KAJ8773937.1"/>
    <property type="molecule type" value="Genomic_DNA"/>
</dbReference>
<evidence type="ECO:0000313" key="4">
    <source>
        <dbReference type="Proteomes" id="UP001159364"/>
    </source>
</evidence>
<dbReference type="AlphaFoldDB" id="A0AAV8U3R7"/>
<evidence type="ECO:0000313" key="3">
    <source>
        <dbReference type="EMBL" id="KAJ8773937.1"/>
    </source>
</evidence>
<proteinExistence type="predicted"/>
<keyword evidence="2" id="KW-0732">Signal</keyword>
<protein>
    <submittedName>
        <fullName evidence="3">Uncharacterized protein</fullName>
    </submittedName>
</protein>
<gene>
    <name evidence="3" type="ORF">K2173_009368</name>
</gene>
<organism evidence="3 4">
    <name type="scientific">Erythroxylum novogranatense</name>
    <dbReference type="NCBI Taxonomy" id="1862640"/>
    <lineage>
        <taxon>Eukaryota</taxon>
        <taxon>Viridiplantae</taxon>
        <taxon>Streptophyta</taxon>
        <taxon>Embryophyta</taxon>
        <taxon>Tracheophyta</taxon>
        <taxon>Spermatophyta</taxon>
        <taxon>Magnoliopsida</taxon>
        <taxon>eudicotyledons</taxon>
        <taxon>Gunneridae</taxon>
        <taxon>Pentapetalae</taxon>
        <taxon>rosids</taxon>
        <taxon>fabids</taxon>
        <taxon>Malpighiales</taxon>
        <taxon>Erythroxylaceae</taxon>
        <taxon>Erythroxylum</taxon>
    </lineage>
</organism>
<name>A0AAV8U3R7_9ROSI</name>
<feature type="signal peptide" evidence="2">
    <location>
        <begin position="1"/>
        <end position="23"/>
    </location>
</feature>
<sequence length="83" mass="9355">MADKNFKLVLLLVLFLQVDFATASRPLYIHPPAIRSVPLMKPKPPAIYWHPIPRYKLTDEDAFRPTSPGHSPGVGHYNPPTIP</sequence>
<feature type="region of interest" description="Disordered" evidence="1">
    <location>
        <begin position="60"/>
        <end position="83"/>
    </location>
</feature>
<reference evidence="3 4" key="1">
    <citation type="submission" date="2021-09" db="EMBL/GenBank/DDBJ databases">
        <title>Genomic insights and catalytic innovation underlie evolution of tropane alkaloids biosynthesis.</title>
        <authorList>
            <person name="Wang Y.-J."/>
            <person name="Tian T."/>
            <person name="Huang J.-P."/>
            <person name="Huang S.-X."/>
        </authorList>
    </citation>
    <scope>NUCLEOTIDE SEQUENCE [LARGE SCALE GENOMIC DNA]</scope>
    <source>
        <strain evidence="3">KIB-2018</strain>
        <tissue evidence="3">Leaf</tissue>
    </source>
</reference>
<accession>A0AAV8U3R7</accession>
<evidence type="ECO:0000256" key="2">
    <source>
        <dbReference type="SAM" id="SignalP"/>
    </source>
</evidence>
<dbReference type="Proteomes" id="UP001159364">
    <property type="component" value="Linkage Group LG01"/>
</dbReference>
<feature type="chain" id="PRO_5043821329" evidence="2">
    <location>
        <begin position="24"/>
        <end position="83"/>
    </location>
</feature>